<dbReference type="PANTHER" id="PTHR11106:SF27">
    <property type="entry name" value="MACRO DOMAIN-CONTAINING PROTEIN"/>
    <property type="match status" value="1"/>
</dbReference>
<proteinExistence type="predicted"/>
<dbReference type="CDD" id="cd02908">
    <property type="entry name" value="Macro_OAADPr_deacetylase"/>
    <property type="match status" value="1"/>
</dbReference>
<accession>A0A1G5XBG5</accession>
<evidence type="ECO:0000313" key="3">
    <source>
        <dbReference type="Proteomes" id="UP000323439"/>
    </source>
</evidence>
<organism evidence="2 3">
    <name type="scientific">Methanobrevibacter millerae</name>
    <dbReference type="NCBI Taxonomy" id="230361"/>
    <lineage>
        <taxon>Archaea</taxon>
        <taxon>Methanobacteriati</taxon>
        <taxon>Methanobacteriota</taxon>
        <taxon>Methanomada group</taxon>
        <taxon>Methanobacteria</taxon>
        <taxon>Methanobacteriales</taxon>
        <taxon>Methanobacteriaceae</taxon>
        <taxon>Methanobrevibacter</taxon>
    </lineage>
</organism>
<dbReference type="Gene3D" id="3.40.220.10">
    <property type="entry name" value="Leucine Aminopeptidase, subunit E, domain 1"/>
    <property type="match status" value="1"/>
</dbReference>
<dbReference type="Proteomes" id="UP000323439">
    <property type="component" value="Unassembled WGS sequence"/>
</dbReference>
<dbReference type="RefSeq" id="WP_149732540.1">
    <property type="nucleotide sequence ID" value="NZ_FMXB01000019.1"/>
</dbReference>
<reference evidence="2 3" key="1">
    <citation type="submission" date="2016-10" db="EMBL/GenBank/DDBJ databases">
        <authorList>
            <person name="Varghese N."/>
            <person name="Submissions S."/>
        </authorList>
    </citation>
    <scope>NUCLEOTIDE SEQUENCE [LARGE SCALE GENOMIC DNA]</scope>
    <source>
        <strain evidence="2 3">DSM 16643</strain>
    </source>
</reference>
<gene>
    <name evidence="2" type="ORF">SAMN02910315_02051</name>
</gene>
<feature type="domain" description="Macro" evidence="1">
    <location>
        <begin position="1"/>
        <end position="173"/>
    </location>
</feature>
<protein>
    <submittedName>
        <fullName evidence="2">O-acetyl-ADP-ribose deacetylase (Regulator of RNase III), contains Macro domain</fullName>
    </submittedName>
</protein>
<dbReference type="SUPFAM" id="SSF52949">
    <property type="entry name" value="Macro domain-like"/>
    <property type="match status" value="1"/>
</dbReference>
<dbReference type="EMBL" id="FMXB01000019">
    <property type="protein sequence ID" value="SDA66915.1"/>
    <property type="molecule type" value="Genomic_DNA"/>
</dbReference>
<name>A0A1G5XBG5_9EURY</name>
<dbReference type="SMART" id="SM00506">
    <property type="entry name" value="A1pp"/>
    <property type="match status" value="1"/>
</dbReference>
<keyword evidence="3" id="KW-1185">Reference proteome</keyword>
<evidence type="ECO:0000259" key="1">
    <source>
        <dbReference type="PROSITE" id="PS51154"/>
    </source>
</evidence>
<sequence>MKSSIEVKQVNIVDLDVDAVVNAANSQLLEGGGVCGAIFRKAGSAELAMACSEIGGCETGNAVITPGFNLSSKYVIHAVGPVWQGGNSNEVELLYSAYKNSLKLAKENDCTSIAFPLISSGIYGYPKKAAWKIAISSCSDFINDNPDYSINIIFAVLSEESLKLGESTIEMIFAK</sequence>
<dbReference type="AlphaFoldDB" id="A0A1G5XBG5"/>
<dbReference type="InterPro" id="IPR002589">
    <property type="entry name" value="Macro_dom"/>
</dbReference>
<dbReference type="InterPro" id="IPR043472">
    <property type="entry name" value="Macro_dom-like"/>
</dbReference>
<dbReference type="PANTHER" id="PTHR11106">
    <property type="entry name" value="GANGLIOSIDE INDUCED DIFFERENTIATION ASSOCIATED PROTEIN 2-RELATED"/>
    <property type="match status" value="1"/>
</dbReference>
<dbReference type="Pfam" id="PF01661">
    <property type="entry name" value="Macro"/>
    <property type="match status" value="1"/>
</dbReference>
<dbReference type="OrthoDB" id="15450at2157"/>
<evidence type="ECO:0000313" key="2">
    <source>
        <dbReference type="EMBL" id="SDA66915.1"/>
    </source>
</evidence>
<dbReference type="PROSITE" id="PS51154">
    <property type="entry name" value="MACRO"/>
    <property type="match status" value="1"/>
</dbReference>